<dbReference type="GO" id="GO:0004565">
    <property type="term" value="F:beta-galactosidase activity"/>
    <property type="evidence" value="ECO:0007669"/>
    <property type="project" value="UniProtKB-EC"/>
</dbReference>
<dbReference type="AlphaFoldDB" id="A0A1I1V1S1"/>
<evidence type="ECO:0000259" key="6">
    <source>
        <dbReference type="Pfam" id="PF00703"/>
    </source>
</evidence>
<dbReference type="PANTHER" id="PTHR46323:SF2">
    <property type="entry name" value="BETA-GALACTOSIDASE"/>
    <property type="match status" value="1"/>
</dbReference>
<evidence type="ECO:0000256" key="5">
    <source>
        <dbReference type="ARBA" id="ARBA00023295"/>
    </source>
</evidence>
<dbReference type="Proteomes" id="UP000198855">
    <property type="component" value="Unassembled WGS sequence"/>
</dbReference>
<evidence type="ECO:0000256" key="3">
    <source>
        <dbReference type="ARBA" id="ARBA00012756"/>
    </source>
</evidence>
<keyword evidence="9" id="KW-1185">Reference proteome</keyword>
<dbReference type="SUPFAM" id="SSF51445">
    <property type="entry name" value="(Trans)glycosidases"/>
    <property type="match status" value="1"/>
</dbReference>
<gene>
    <name evidence="8" type="ORF">SAMN05216378_1354</name>
</gene>
<evidence type="ECO:0000256" key="2">
    <source>
        <dbReference type="ARBA" id="ARBA00007401"/>
    </source>
</evidence>
<dbReference type="InterPro" id="IPR017853">
    <property type="entry name" value="GH"/>
</dbReference>
<dbReference type="RefSeq" id="WP_091182542.1">
    <property type="nucleotide sequence ID" value="NZ_FOMT01000001.1"/>
</dbReference>
<dbReference type="OrthoDB" id="9814867at2"/>
<proteinExistence type="inferred from homology"/>
<dbReference type="STRING" id="1045775.SAMN05216378_1354"/>
<feature type="domain" description="Glycoside hydrolase family 2 catalytic" evidence="7">
    <location>
        <begin position="270"/>
        <end position="421"/>
    </location>
</feature>
<dbReference type="InterPro" id="IPR050347">
    <property type="entry name" value="Bact_Beta-galactosidase"/>
</dbReference>
<dbReference type="InterPro" id="IPR013783">
    <property type="entry name" value="Ig-like_fold"/>
</dbReference>
<evidence type="ECO:0000256" key="1">
    <source>
        <dbReference type="ARBA" id="ARBA00001412"/>
    </source>
</evidence>
<name>A0A1I1V1S1_9BACL</name>
<dbReference type="Pfam" id="PF00703">
    <property type="entry name" value="Glyco_hydro_2"/>
    <property type="match status" value="1"/>
</dbReference>
<sequence>MIAKISLEGTWQFQLDEDKRGLKEQLNDTIALPGTTSYARKGKRNQAALADSLTDEYAFEGWAWYSRTVDIPAEHAGSTIMLYLERTRVTTVWIDGIELGTQNSLCAPHLYNVTDRLTTGNHTITIRVDNTNYPTKGGHMTSRDTQTNWNGITGRMELQFFGAAYLEDVRTIPNFTDRSVNIKAKLVGAWEGTLNVSAASVNGTIRHVAATNSYQVSGGELELHYSLGEDALLWSEWEPNLYTLQLALNQKDGTMDVHESTFGLRNFKAEEGHFTINGAKTFLRGKHDGLIFPLTGFAPTTVEEWLQVLETAKSYGINHYRFHTCCPPDAAFEAADRLGIYMEPELPFWGTVTDETYDNHHAEEQQYLIEEGYRILKAFGNHPSFVMMSLGNELWGSKERIDDILRDYKAFDNRPLYTQGSNNFQFVPVILEHEDFYCGVRFSRDRLIRGSYAMCDAPQGHVQLGPQGTLIDYDDAIVPPANGETSNDGLEQGGTIQIQYGTEAKTVKADAAEGELVPHIPVISHEIGQFQTYPDFNEIAKYTGPLKARNFELFKQRLEENGLDHLAEKYHVSSGHLAVESYKEELEAAFRSKRLAGFQLLDLQDFSGQGTALVGVLDAFMESKGLISPEEWRTFCSDAVLLARFPKYNYKAEECFEAAIQLRYLRPEPLSGFTLQWELTAGDEWLVSGEAVASADGPGDFVEIGQITFTLPAVQAMTKTTLHLRIAGTDIRKSYDLWIYPNQVAIDKSGVFLFEELTGEAAALLKKGERVVLMPKPDRLANAIEGTYCVDFWCYPMFRSISESMNKPVPVGTMGLLIEQEHPLFKLFPSEMYSTEPWRQIVENSRSVILDGTERALQPIVQTIDNFERNHKLGMVFECRVGAGSLLVCAVDAELAGETLEGRQFLHSLFHYVRSEDFRPQASLELSRLQELLR</sequence>
<dbReference type="SUPFAM" id="SSF49303">
    <property type="entry name" value="beta-Galactosidase/glucuronidase domain"/>
    <property type="match status" value="1"/>
</dbReference>
<comment type="catalytic activity">
    <reaction evidence="1">
        <text>Hydrolysis of terminal non-reducing beta-D-galactose residues in beta-D-galactosides.</text>
        <dbReference type="EC" id="3.2.1.23"/>
    </reaction>
</comment>
<dbReference type="InterPro" id="IPR006103">
    <property type="entry name" value="Glyco_hydro_2_cat"/>
</dbReference>
<protein>
    <recommendedName>
        <fullName evidence="3">beta-galactosidase</fullName>
        <ecNumber evidence="3">3.2.1.23</ecNumber>
    </recommendedName>
</protein>
<dbReference type="GO" id="GO:0009341">
    <property type="term" value="C:beta-galactosidase complex"/>
    <property type="evidence" value="ECO:0007669"/>
    <property type="project" value="TreeGrafter"/>
</dbReference>
<comment type="similarity">
    <text evidence="2">Belongs to the glycosyl hydrolase 2 family.</text>
</comment>
<dbReference type="GO" id="GO:0005990">
    <property type="term" value="P:lactose catabolic process"/>
    <property type="evidence" value="ECO:0007669"/>
    <property type="project" value="TreeGrafter"/>
</dbReference>
<dbReference type="EMBL" id="FOMT01000001">
    <property type="protein sequence ID" value="SFD76987.1"/>
    <property type="molecule type" value="Genomic_DNA"/>
</dbReference>
<evidence type="ECO:0000259" key="7">
    <source>
        <dbReference type="Pfam" id="PF02836"/>
    </source>
</evidence>
<dbReference type="Gene3D" id="3.20.20.80">
    <property type="entry name" value="Glycosidases"/>
    <property type="match status" value="1"/>
</dbReference>
<dbReference type="Pfam" id="PF02836">
    <property type="entry name" value="Glyco_hydro_2_C"/>
    <property type="match status" value="1"/>
</dbReference>
<dbReference type="EC" id="3.2.1.23" evidence="3"/>
<organism evidence="8 9">
    <name type="scientific">Paenibacillus catalpae</name>
    <dbReference type="NCBI Taxonomy" id="1045775"/>
    <lineage>
        <taxon>Bacteria</taxon>
        <taxon>Bacillati</taxon>
        <taxon>Bacillota</taxon>
        <taxon>Bacilli</taxon>
        <taxon>Bacillales</taxon>
        <taxon>Paenibacillaceae</taxon>
        <taxon>Paenibacillus</taxon>
    </lineage>
</organism>
<dbReference type="PANTHER" id="PTHR46323">
    <property type="entry name" value="BETA-GALACTOSIDASE"/>
    <property type="match status" value="1"/>
</dbReference>
<keyword evidence="4 8" id="KW-0378">Hydrolase</keyword>
<evidence type="ECO:0000313" key="8">
    <source>
        <dbReference type="EMBL" id="SFD76987.1"/>
    </source>
</evidence>
<keyword evidence="5" id="KW-0326">Glycosidase</keyword>
<dbReference type="Gene3D" id="2.60.40.10">
    <property type="entry name" value="Immunoglobulins"/>
    <property type="match status" value="1"/>
</dbReference>
<dbReference type="InterPro" id="IPR036156">
    <property type="entry name" value="Beta-gal/glucu_dom_sf"/>
</dbReference>
<reference evidence="9" key="1">
    <citation type="submission" date="2016-10" db="EMBL/GenBank/DDBJ databases">
        <authorList>
            <person name="Varghese N."/>
            <person name="Submissions S."/>
        </authorList>
    </citation>
    <scope>NUCLEOTIDE SEQUENCE [LARGE SCALE GENOMIC DNA]</scope>
    <source>
        <strain evidence="9">CGMCC 1.10784</strain>
    </source>
</reference>
<dbReference type="InterPro" id="IPR006102">
    <property type="entry name" value="Ig-like_GH2"/>
</dbReference>
<evidence type="ECO:0000313" key="9">
    <source>
        <dbReference type="Proteomes" id="UP000198855"/>
    </source>
</evidence>
<dbReference type="InterPro" id="IPR008979">
    <property type="entry name" value="Galactose-bd-like_sf"/>
</dbReference>
<dbReference type="SUPFAM" id="SSF49785">
    <property type="entry name" value="Galactose-binding domain-like"/>
    <property type="match status" value="1"/>
</dbReference>
<feature type="domain" description="Glycoside hydrolase family 2 immunoglobulin-like beta-sandwich" evidence="6">
    <location>
        <begin position="164"/>
        <end position="265"/>
    </location>
</feature>
<evidence type="ECO:0000256" key="4">
    <source>
        <dbReference type="ARBA" id="ARBA00022801"/>
    </source>
</evidence>
<dbReference type="Gene3D" id="2.60.120.260">
    <property type="entry name" value="Galactose-binding domain-like"/>
    <property type="match status" value="1"/>
</dbReference>
<accession>A0A1I1V1S1</accession>